<dbReference type="InterPro" id="IPR046953">
    <property type="entry name" value="Spore_GerAC-like_C"/>
</dbReference>
<dbReference type="InterPro" id="IPR057336">
    <property type="entry name" value="GerAC_N"/>
</dbReference>
<organism evidence="10 11">
    <name type="scientific">Clostridium tetani</name>
    <dbReference type="NCBI Taxonomy" id="1513"/>
    <lineage>
        <taxon>Bacteria</taxon>
        <taxon>Bacillati</taxon>
        <taxon>Bacillota</taxon>
        <taxon>Clostridia</taxon>
        <taxon>Eubacteriales</taxon>
        <taxon>Clostridiaceae</taxon>
        <taxon>Clostridium</taxon>
    </lineage>
</organism>
<evidence type="ECO:0000313" key="10">
    <source>
        <dbReference type="EMBL" id="RXI48279.1"/>
    </source>
</evidence>
<dbReference type="InterPro" id="IPR038501">
    <property type="entry name" value="Spore_GerAC_C_sf"/>
</dbReference>
<evidence type="ECO:0000313" key="11">
    <source>
        <dbReference type="Proteomes" id="UP000290921"/>
    </source>
</evidence>
<evidence type="ECO:0000256" key="5">
    <source>
        <dbReference type="ARBA" id="ARBA00023136"/>
    </source>
</evidence>
<comment type="similarity">
    <text evidence="2">Belongs to the GerABKC lipoprotein family.</text>
</comment>
<evidence type="ECO:0000256" key="6">
    <source>
        <dbReference type="ARBA" id="ARBA00023139"/>
    </source>
</evidence>
<dbReference type="PANTHER" id="PTHR35789:SF1">
    <property type="entry name" value="SPORE GERMINATION PROTEIN B3"/>
    <property type="match status" value="1"/>
</dbReference>
<dbReference type="NCBIfam" id="TIGR02887">
    <property type="entry name" value="spore_ger_x_C"/>
    <property type="match status" value="1"/>
</dbReference>
<keyword evidence="3" id="KW-0309">Germination</keyword>
<evidence type="ECO:0000256" key="2">
    <source>
        <dbReference type="ARBA" id="ARBA00007886"/>
    </source>
</evidence>
<dbReference type="PROSITE" id="PS51257">
    <property type="entry name" value="PROKAR_LIPOPROTEIN"/>
    <property type="match status" value="1"/>
</dbReference>
<comment type="subcellular location">
    <subcellularLocation>
        <location evidence="1">Membrane</location>
        <topology evidence="1">Lipid-anchor</topology>
    </subcellularLocation>
</comment>
<dbReference type="InterPro" id="IPR008844">
    <property type="entry name" value="Spore_GerAC-like"/>
</dbReference>
<evidence type="ECO:0000256" key="7">
    <source>
        <dbReference type="ARBA" id="ARBA00023288"/>
    </source>
</evidence>
<dbReference type="PANTHER" id="PTHR35789">
    <property type="entry name" value="SPORE GERMINATION PROTEIN B3"/>
    <property type="match status" value="1"/>
</dbReference>
<keyword evidence="4" id="KW-0732">Signal</keyword>
<sequence>MIYMKKRIISFILCISILFSGCYSYKDINKVLFVTSFVVDIDNNNEPIIYLETFKPYRSNISGSEKGQRIVYRGTGKTVHEVIRNIGLSSSFRIDGTQSKAIIFTTKAAEYGIDKFIDFFHRHQEGLIRQYIAIYDGDVEKLLQTQIKSEEYIGLFLADLMDNIKVSSKAVKLSMNDYLNERVMESTACIMSLIRLDETQMENLITIDGGAIIKNDKMVNKLPKSESQAYNFLADRIEGGTLEIPHPKEKDKFITLEILKSKTKNKIEKKDNIVELTKKIKVKTTLTGTQSPMNFTEEELNIIKARAEYNIKKFSREVFEKYKNENIDIFDVADIYNRKYHKEDSKNILKNTILKVEADVKIEGSSNKFDYSK</sequence>
<evidence type="ECO:0000259" key="8">
    <source>
        <dbReference type="Pfam" id="PF05504"/>
    </source>
</evidence>
<dbReference type="Pfam" id="PF05504">
    <property type="entry name" value="Spore_GerAC"/>
    <property type="match status" value="1"/>
</dbReference>
<evidence type="ECO:0000256" key="4">
    <source>
        <dbReference type="ARBA" id="ARBA00022729"/>
    </source>
</evidence>
<evidence type="ECO:0000256" key="1">
    <source>
        <dbReference type="ARBA" id="ARBA00004635"/>
    </source>
</evidence>
<reference evidence="10 11" key="1">
    <citation type="submission" date="2018-06" db="EMBL/GenBank/DDBJ databases">
        <title>Genome conservation of Clostridium tetani.</title>
        <authorList>
            <person name="Bruggemann H."/>
            <person name="Popoff M.R."/>
        </authorList>
    </citation>
    <scope>NUCLEOTIDE SEQUENCE [LARGE SCALE GENOMIC DNA]</scope>
    <source>
        <strain evidence="10 11">2017.061</strain>
    </source>
</reference>
<comment type="caution">
    <text evidence="10">The sequence shown here is derived from an EMBL/GenBank/DDBJ whole genome shotgun (WGS) entry which is preliminary data.</text>
</comment>
<proteinExistence type="inferred from homology"/>
<name>A0A4Q0VCY0_CLOTA</name>
<dbReference type="AlphaFoldDB" id="A0A4Q0VCY0"/>
<keyword evidence="7" id="KW-0449">Lipoprotein</keyword>
<gene>
    <name evidence="10" type="ORF">DP130_09310</name>
</gene>
<dbReference type="Pfam" id="PF25198">
    <property type="entry name" value="Spore_GerAC_N"/>
    <property type="match status" value="1"/>
</dbReference>
<accession>A0A4Q0VCY0</accession>
<feature type="domain" description="Spore germination protein N-terminal" evidence="9">
    <location>
        <begin position="25"/>
        <end position="195"/>
    </location>
</feature>
<feature type="domain" description="Spore germination GerAC-like C-terminal" evidence="8">
    <location>
        <begin position="208"/>
        <end position="365"/>
    </location>
</feature>
<dbReference type="Proteomes" id="UP000290921">
    <property type="component" value="Unassembled WGS sequence"/>
</dbReference>
<dbReference type="EMBL" id="QMAP01000007">
    <property type="protein sequence ID" value="RXI48279.1"/>
    <property type="molecule type" value="Genomic_DNA"/>
</dbReference>
<evidence type="ECO:0000256" key="3">
    <source>
        <dbReference type="ARBA" id="ARBA00022544"/>
    </source>
</evidence>
<dbReference type="GO" id="GO:0009847">
    <property type="term" value="P:spore germination"/>
    <property type="evidence" value="ECO:0007669"/>
    <property type="project" value="InterPro"/>
</dbReference>
<dbReference type="GO" id="GO:0016020">
    <property type="term" value="C:membrane"/>
    <property type="evidence" value="ECO:0007669"/>
    <property type="project" value="UniProtKB-SubCell"/>
</dbReference>
<protein>
    <submittedName>
        <fullName evidence="10">Ger(X)C family spore germination protein</fullName>
    </submittedName>
</protein>
<evidence type="ECO:0000259" key="9">
    <source>
        <dbReference type="Pfam" id="PF25198"/>
    </source>
</evidence>
<keyword evidence="6" id="KW-0564">Palmitate</keyword>
<keyword evidence="5" id="KW-0472">Membrane</keyword>
<dbReference type="Gene3D" id="3.30.300.210">
    <property type="entry name" value="Nutrient germinant receptor protein C, domain 3"/>
    <property type="match status" value="1"/>
</dbReference>